<keyword evidence="1" id="KW-1133">Transmembrane helix</keyword>
<name>A0ABX6FJF9_9BACL</name>
<evidence type="ECO:0000313" key="2">
    <source>
        <dbReference type="EMBL" id="QGS07408.1"/>
    </source>
</evidence>
<dbReference type="Proteomes" id="UP000427636">
    <property type="component" value="Chromosome"/>
</dbReference>
<gene>
    <name evidence="2" type="ORF">FOC50_03470</name>
</gene>
<accession>A0ABX6FJF9</accession>
<dbReference type="RefSeq" id="WP_016359658.1">
    <property type="nucleotide sequence ID" value="NZ_CP046313.1"/>
</dbReference>
<dbReference type="GeneID" id="84802313"/>
<feature type="transmembrane region" description="Helical" evidence="1">
    <location>
        <begin position="6"/>
        <end position="29"/>
    </location>
</feature>
<keyword evidence="1" id="KW-0812">Transmembrane</keyword>
<proteinExistence type="predicted"/>
<reference evidence="2 3" key="1">
    <citation type="submission" date="2019-11" db="EMBL/GenBank/DDBJ databases">
        <title>FDA dAtabase for Regulatory Grade micrObial Sequences (FDA-ARGOS): Supporting development and validation of Infectious Disease Dx tests.</title>
        <authorList>
            <person name="Turner S."/>
            <person name="Byrd R."/>
            <person name="Tallon L."/>
            <person name="Sadzewicz L."/>
            <person name="Vavikolanu K."/>
            <person name="Mehta A."/>
            <person name="Aluvathingal J."/>
            <person name="Nadendla S."/>
            <person name="Myers T."/>
            <person name="Yan Y."/>
            <person name="Sichtig H."/>
        </authorList>
    </citation>
    <scope>NUCLEOTIDE SEQUENCE [LARGE SCALE GENOMIC DNA]</scope>
    <source>
        <strain evidence="2 3">FDAARGOS_742</strain>
    </source>
</reference>
<evidence type="ECO:0008006" key="4">
    <source>
        <dbReference type="Google" id="ProtNLM"/>
    </source>
</evidence>
<keyword evidence="1" id="KW-0472">Membrane</keyword>
<dbReference type="EMBL" id="CP046313">
    <property type="protein sequence ID" value="QGS07408.1"/>
    <property type="molecule type" value="Genomic_DNA"/>
</dbReference>
<protein>
    <recommendedName>
        <fullName evidence="4">DUF1433 domain-containing protein</fullName>
    </recommendedName>
</protein>
<sequence length="134" mass="15462">MKDMLAIIIRTILAITAIFVIIIVFAVGTNSSEDKRKIRLEQERLAEYTVKNYEDVRKIEFKSFEKNNSTGVWHADAIINDKYYIVYSVNGIGENGYIGILHRTNKSNGEMIRDKKNKDEKVDLKSIEIEYVKG</sequence>
<keyword evidence="3" id="KW-1185">Reference proteome</keyword>
<evidence type="ECO:0000313" key="3">
    <source>
        <dbReference type="Proteomes" id="UP000427636"/>
    </source>
</evidence>
<organism evidence="2 3">
    <name type="scientific">Gemella sanguinis</name>
    <dbReference type="NCBI Taxonomy" id="84135"/>
    <lineage>
        <taxon>Bacteria</taxon>
        <taxon>Bacillati</taxon>
        <taxon>Bacillota</taxon>
        <taxon>Bacilli</taxon>
        <taxon>Bacillales</taxon>
        <taxon>Gemellaceae</taxon>
        <taxon>Gemella</taxon>
    </lineage>
</organism>
<evidence type="ECO:0000256" key="1">
    <source>
        <dbReference type="SAM" id="Phobius"/>
    </source>
</evidence>